<dbReference type="Pfam" id="PF00305">
    <property type="entry name" value="Lipoxygenase"/>
    <property type="match status" value="1"/>
</dbReference>
<dbReference type="PROSITE" id="PS50095">
    <property type="entry name" value="PLAT"/>
    <property type="match status" value="1"/>
</dbReference>
<evidence type="ECO:0000256" key="9">
    <source>
        <dbReference type="ARBA" id="ARBA00022964"/>
    </source>
</evidence>
<dbReference type="InterPro" id="IPR000907">
    <property type="entry name" value="LipOase"/>
</dbReference>
<dbReference type="GO" id="GO:0005737">
    <property type="term" value="C:cytoplasm"/>
    <property type="evidence" value="ECO:0007669"/>
    <property type="project" value="UniProtKB-SubCell"/>
</dbReference>
<dbReference type="InterPro" id="IPR027433">
    <property type="entry name" value="Lipoxygenase_dom_3"/>
</dbReference>
<proteinExistence type="inferred from homology"/>
<dbReference type="GO" id="GO:0034440">
    <property type="term" value="P:lipid oxidation"/>
    <property type="evidence" value="ECO:0007669"/>
    <property type="project" value="InterPro"/>
</dbReference>
<dbReference type="UniPathway" id="UPA00382"/>
<evidence type="ECO:0000256" key="3">
    <source>
        <dbReference type="ARBA" id="ARBA00009419"/>
    </source>
</evidence>
<gene>
    <name evidence="19" type="ORF">DEO72_LG8g226</name>
</gene>
<dbReference type="InterPro" id="IPR020833">
    <property type="entry name" value="LipOase_Fe_BS"/>
</dbReference>
<evidence type="ECO:0000256" key="2">
    <source>
        <dbReference type="ARBA" id="ARBA00004496"/>
    </source>
</evidence>
<dbReference type="InterPro" id="IPR013819">
    <property type="entry name" value="LipOase_C"/>
</dbReference>
<comment type="subcellular location">
    <subcellularLocation>
        <location evidence="2">Cytoplasm</location>
    </subcellularLocation>
</comment>
<keyword evidence="8" id="KW-0276">Fatty acid metabolism</keyword>
<dbReference type="InterPro" id="IPR036226">
    <property type="entry name" value="LipOase_C_sf"/>
</dbReference>
<dbReference type="PRINTS" id="PR00468">
    <property type="entry name" value="PLTLPOXGNASE"/>
</dbReference>
<comment type="function">
    <text evidence="16">Plant lipoxygenase may be involved in a number of diverse aspects of plant physiology including growth and development, pest resistance, and senescence or responses to wounding.</text>
</comment>
<dbReference type="PROSITE" id="PS00711">
    <property type="entry name" value="LIPOXYGENASE_1"/>
    <property type="match status" value="1"/>
</dbReference>
<dbReference type="Gene3D" id="1.20.245.10">
    <property type="entry name" value="Lipoxygenase-1, Domain 5"/>
    <property type="match status" value="1"/>
</dbReference>
<comment type="pathway">
    <text evidence="16">Lipid metabolism; oxylipin biosynthesis.</text>
</comment>
<dbReference type="FunFam" id="1.20.245.10:FF:000002">
    <property type="entry name" value="Lipoxygenase"/>
    <property type="match status" value="1"/>
</dbReference>
<keyword evidence="7 16" id="KW-0925">Oxylipin biosynthesis</keyword>
<feature type="domain" description="Lipoxygenase" evidence="18">
    <location>
        <begin position="168"/>
        <end position="846"/>
    </location>
</feature>
<evidence type="ECO:0000256" key="10">
    <source>
        <dbReference type="ARBA" id="ARBA00023002"/>
    </source>
</evidence>
<sequence length="846" mass="96257">MSSIVEKKKLVKGRVVLIRKSVVESISNVKGLFATGIKIVEHSLELDITKSVTFKLISRTKSENPSVVAGKVGKDTYLANKVSVLRTSGGRAEEFDVYFEWDDKSMGIPGAFYVKSFMNDEFFLVSVTLEYPSQTSEHDLNNIHFDCNSWVHNHKSYKTDRIFFANIPYLPGKTPVQLQTYRREELKNLRGDGTGKREKWDRIYDYDVYNDLGFLNSDGAEDHPVLGGLKYPYPRRVRTGRNLIRNNKNGGQYEKSDEVYVPRDENFSHEKTSEFLQIGTKTLAGRVEPLLLSMYLNTTSNEFNSLEEVMKMYEGGVNLPISITGNATPSALNFPTPDVIKESKFAWMTDEEFAREMIAGVNPLVIRLLKKEELESPSKLVCNCTQPSTVTKEKLEANMDGVKVDEAFAGRRLFILDYYDVFITYLMKINELPSAKAYATRTFLFLKDDGTLKPLAIELSKPHRCGDRYSGTETIVVLPADQDVENTIWQLAKAHVTVNDTNYHQLISHWLHTHAVIEPFAIATHRNLSVLHPIYKLLHPHFRDTININALARKSLISAGSIIEQTFLPGPYSMEMSSAVYKNWVFTDQALPKDLIKRGMAVEDKSSPYGLSLAIKDYPYAVDGLEIWNATKLWVKEYVALYYSDDKAVQGDSELQAWWDEVVKKGHGDLKSKWPKMQSSQDLIETCTTIIWIASALHAAVNFGQYPYGGYIMNRPTQSRRWIPEPGTQEYEEMTNNPHEAFLKTVTPKYQTVIDLTVMELLSTHAKDEVYLGQRNSLNWTAHEEAKDLFKRFRDELGKIEKEISDRNNNKGLKNRTGPVKMPYTVLLPSSEPGLTFRGIPNSISI</sequence>
<dbReference type="EC" id="1.13.11.-" evidence="16"/>
<protein>
    <recommendedName>
        <fullName evidence="16">Lipoxygenase</fullName>
        <ecNumber evidence="16">1.13.11.-</ecNumber>
    </recommendedName>
</protein>
<organism evidence="19 20">
    <name type="scientific">Vigna unguiculata</name>
    <name type="common">Cowpea</name>
    <dbReference type="NCBI Taxonomy" id="3917"/>
    <lineage>
        <taxon>Eukaryota</taxon>
        <taxon>Viridiplantae</taxon>
        <taxon>Streptophyta</taxon>
        <taxon>Embryophyta</taxon>
        <taxon>Tracheophyta</taxon>
        <taxon>Spermatophyta</taxon>
        <taxon>Magnoliopsida</taxon>
        <taxon>eudicotyledons</taxon>
        <taxon>Gunneridae</taxon>
        <taxon>Pentapetalae</taxon>
        <taxon>rosids</taxon>
        <taxon>fabids</taxon>
        <taxon>Fabales</taxon>
        <taxon>Fabaceae</taxon>
        <taxon>Papilionoideae</taxon>
        <taxon>50 kb inversion clade</taxon>
        <taxon>NPAAA clade</taxon>
        <taxon>indigoferoid/millettioid clade</taxon>
        <taxon>Phaseoleae</taxon>
        <taxon>Vigna</taxon>
    </lineage>
</organism>
<dbReference type="InterPro" id="IPR020834">
    <property type="entry name" value="LipOase_CS"/>
</dbReference>
<keyword evidence="13 16" id="KW-0275">Fatty acid biosynthesis</keyword>
<dbReference type="Pfam" id="PF01477">
    <property type="entry name" value="PLAT"/>
    <property type="match status" value="1"/>
</dbReference>
<accession>A0A4D6MQX0</accession>
<evidence type="ECO:0000256" key="5">
    <source>
        <dbReference type="ARBA" id="ARBA00022516"/>
    </source>
</evidence>
<comment type="cofactor">
    <cofactor evidence="1 15">
        <name>Fe cation</name>
        <dbReference type="ChEBI" id="CHEBI:24875"/>
    </cofactor>
</comment>
<dbReference type="Gene3D" id="4.10.375.10">
    <property type="entry name" value="Lipoxygenase-1, Domain 2"/>
    <property type="match status" value="1"/>
</dbReference>
<evidence type="ECO:0000256" key="11">
    <source>
        <dbReference type="ARBA" id="ARBA00023004"/>
    </source>
</evidence>
<feature type="domain" description="PLAT" evidence="17">
    <location>
        <begin position="33"/>
        <end position="165"/>
    </location>
</feature>
<dbReference type="Gene3D" id="4.10.372.10">
    <property type="entry name" value="Lipoxygenase-1, Domain 3"/>
    <property type="match status" value="1"/>
</dbReference>
<dbReference type="InterPro" id="IPR001024">
    <property type="entry name" value="PLAT/LH2_dom"/>
</dbReference>
<evidence type="ECO:0000256" key="7">
    <source>
        <dbReference type="ARBA" id="ARBA00022767"/>
    </source>
</evidence>
<evidence type="ECO:0000256" key="8">
    <source>
        <dbReference type="ARBA" id="ARBA00022832"/>
    </source>
</evidence>
<dbReference type="SUPFAM" id="SSF49723">
    <property type="entry name" value="Lipase/lipooxygenase domain (PLAT/LH2 domain)"/>
    <property type="match status" value="1"/>
</dbReference>
<evidence type="ECO:0000256" key="14">
    <source>
        <dbReference type="PROSITE-ProRule" id="PRU00152"/>
    </source>
</evidence>
<evidence type="ECO:0000256" key="4">
    <source>
        <dbReference type="ARBA" id="ARBA00022490"/>
    </source>
</evidence>
<keyword evidence="9 15" id="KW-0223">Dioxygenase</keyword>
<evidence type="ECO:0000313" key="20">
    <source>
        <dbReference type="Proteomes" id="UP000501690"/>
    </source>
</evidence>
<dbReference type="GO" id="GO:0006633">
    <property type="term" value="P:fatty acid biosynthetic process"/>
    <property type="evidence" value="ECO:0007669"/>
    <property type="project" value="UniProtKB-KW"/>
</dbReference>
<keyword evidence="11 15" id="KW-0408">Iron</keyword>
<keyword evidence="5 16" id="KW-0444">Lipid biosynthesis</keyword>
<dbReference type="AlphaFoldDB" id="A0A4D6MQX0"/>
<dbReference type="Gene3D" id="3.10.450.60">
    <property type="match status" value="1"/>
</dbReference>
<keyword evidence="6 15" id="KW-0479">Metal-binding</keyword>
<evidence type="ECO:0000256" key="12">
    <source>
        <dbReference type="ARBA" id="ARBA00023098"/>
    </source>
</evidence>
<reference evidence="19 20" key="1">
    <citation type="submission" date="2019-04" db="EMBL/GenBank/DDBJ databases">
        <title>An improved genome assembly and genetic linkage map for asparagus bean, Vigna unguiculata ssp. sesquipedialis.</title>
        <authorList>
            <person name="Xia Q."/>
            <person name="Zhang R."/>
            <person name="Dong Y."/>
        </authorList>
    </citation>
    <scope>NUCLEOTIDE SEQUENCE [LARGE SCALE GENOMIC DNA]</scope>
    <source>
        <tissue evidence="19">Leaf</tissue>
    </source>
</reference>
<keyword evidence="10 15" id="KW-0560">Oxidoreductase</keyword>
<dbReference type="EMBL" id="CP039352">
    <property type="protein sequence ID" value="QCE02215.1"/>
    <property type="molecule type" value="Genomic_DNA"/>
</dbReference>
<evidence type="ECO:0000313" key="19">
    <source>
        <dbReference type="EMBL" id="QCE02215.1"/>
    </source>
</evidence>
<dbReference type="PROSITE" id="PS00081">
    <property type="entry name" value="LIPOXYGENASE_2"/>
    <property type="match status" value="1"/>
</dbReference>
<keyword evidence="4" id="KW-0963">Cytoplasm</keyword>
<evidence type="ECO:0000256" key="1">
    <source>
        <dbReference type="ARBA" id="ARBA00001962"/>
    </source>
</evidence>
<dbReference type="InterPro" id="IPR001246">
    <property type="entry name" value="LipOase_plant"/>
</dbReference>
<evidence type="ECO:0000256" key="13">
    <source>
        <dbReference type="ARBA" id="ARBA00023160"/>
    </source>
</evidence>
<evidence type="ECO:0000256" key="6">
    <source>
        <dbReference type="ARBA" id="ARBA00022723"/>
    </source>
</evidence>
<dbReference type="InterPro" id="IPR036392">
    <property type="entry name" value="PLAT/LH2_dom_sf"/>
</dbReference>
<dbReference type="Proteomes" id="UP000501690">
    <property type="component" value="Linkage Group LG8"/>
</dbReference>
<evidence type="ECO:0000259" key="18">
    <source>
        <dbReference type="PROSITE" id="PS51393"/>
    </source>
</evidence>
<dbReference type="GO" id="GO:0046872">
    <property type="term" value="F:metal ion binding"/>
    <property type="evidence" value="ECO:0007669"/>
    <property type="project" value="UniProtKB-UniRule"/>
</dbReference>
<evidence type="ECO:0000256" key="16">
    <source>
        <dbReference type="RuleBase" id="RU003975"/>
    </source>
</evidence>
<dbReference type="PRINTS" id="PR00087">
    <property type="entry name" value="LIPOXYGENASE"/>
</dbReference>
<keyword evidence="12" id="KW-0443">Lipid metabolism</keyword>
<dbReference type="SMART" id="SM00308">
    <property type="entry name" value="LH2"/>
    <property type="match status" value="1"/>
</dbReference>
<keyword evidence="20" id="KW-1185">Reference proteome</keyword>
<comment type="caution">
    <text evidence="14">Lacks conserved residue(s) required for the propagation of feature annotation.</text>
</comment>
<dbReference type="GO" id="GO:0016702">
    <property type="term" value="F:oxidoreductase activity, acting on single donors with incorporation of molecular oxygen, incorporation of two atoms of oxygen"/>
    <property type="evidence" value="ECO:0007669"/>
    <property type="project" value="InterPro"/>
</dbReference>
<dbReference type="PROSITE" id="PS51393">
    <property type="entry name" value="LIPOXYGENASE_3"/>
    <property type="match status" value="1"/>
</dbReference>
<dbReference type="PANTHER" id="PTHR11771">
    <property type="entry name" value="LIPOXYGENASE"/>
    <property type="match status" value="1"/>
</dbReference>
<dbReference type="Gene3D" id="2.60.60.20">
    <property type="entry name" value="PLAT/LH2 domain"/>
    <property type="match status" value="1"/>
</dbReference>
<evidence type="ECO:0000256" key="15">
    <source>
        <dbReference type="RuleBase" id="RU003974"/>
    </source>
</evidence>
<name>A0A4D6MQX0_VIGUN</name>
<comment type="similarity">
    <text evidence="3 15">Belongs to the lipoxygenase family.</text>
</comment>
<evidence type="ECO:0000259" key="17">
    <source>
        <dbReference type="PROSITE" id="PS50095"/>
    </source>
</evidence>
<dbReference type="SUPFAM" id="SSF48484">
    <property type="entry name" value="Lipoxigenase"/>
    <property type="match status" value="1"/>
</dbReference>
<dbReference type="GO" id="GO:0031408">
    <property type="term" value="P:oxylipin biosynthetic process"/>
    <property type="evidence" value="ECO:0007669"/>
    <property type="project" value="UniProtKB-UniRule"/>
</dbReference>